<feature type="transmembrane region" description="Helical" evidence="7">
    <location>
        <begin position="16"/>
        <end position="37"/>
    </location>
</feature>
<dbReference type="PANTHER" id="PTHR30576">
    <property type="entry name" value="COLANIC BIOSYNTHESIS UDP-GLUCOSE LIPID CARRIER TRANSFERASE"/>
    <property type="match status" value="1"/>
</dbReference>
<feature type="domain" description="Bacterial sugar transferase" evidence="8">
    <location>
        <begin position="277"/>
        <end position="458"/>
    </location>
</feature>
<evidence type="ECO:0000313" key="10">
    <source>
        <dbReference type="Proteomes" id="UP000197768"/>
    </source>
</evidence>
<evidence type="ECO:0000256" key="5">
    <source>
        <dbReference type="ARBA" id="ARBA00022989"/>
    </source>
</evidence>
<organism evidence="9 10">
    <name type="scientific">Flavobacterium davisii</name>
    <dbReference type="NCBI Taxonomy" id="2906077"/>
    <lineage>
        <taxon>Bacteria</taxon>
        <taxon>Pseudomonadati</taxon>
        <taxon>Bacteroidota</taxon>
        <taxon>Flavobacteriia</taxon>
        <taxon>Flavobacteriales</taxon>
        <taxon>Flavobacteriaceae</taxon>
        <taxon>Flavobacterium</taxon>
    </lineage>
</organism>
<proteinExistence type="inferred from homology"/>
<comment type="similarity">
    <text evidence="2">Belongs to the bacterial sugar transferase family.</text>
</comment>
<evidence type="ECO:0000259" key="8">
    <source>
        <dbReference type="Pfam" id="PF02397"/>
    </source>
</evidence>
<feature type="transmembrane region" description="Helical" evidence="7">
    <location>
        <begin position="49"/>
        <end position="71"/>
    </location>
</feature>
<dbReference type="InterPro" id="IPR017475">
    <property type="entry name" value="EPS_sugar_tfrase"/>
</dbReference>
<dbReference type="Proteomes" id="UP000197768">
    <property type="component" value="Unassembled WGS sequence"/>
</dbReference>
<protein>
    <submittedName>
        <fullName evidence="9">Sugar transferase</fullName>
    </submittedName>
</protein>
<dbReference type="Pfam" id="PF13727">
    <property type="entry name" value="CoA_binding_3"/>
    <property type="match status" value="1"/>
</dbReference>
<comment type="caution">
    <text evidence="9">The sequence shown here is derived from an EMBL/GenBank/DDBJ whole genome shotgun (WGS) entry which is preliminary data.</text>
</comment>
<dbReference type="EMBL" id="MTCZ01000023">
    <property type="protein sequence ID" value="OWP84673.1"/>
    <property type="molecule type" value="Genomic_DNA"/>
</dbReference>
<keyword evidence="4 7" id="KW-0812">Transmembrane</keyword>
<evidence type="ECO:0000256" key="1">
    <source>
        <dbReference type="ARBA" id="ARBA00004141"/>
    </source>
</evidence>
<feature type="transmembrane region" description="Helical" evidence="7">
    <location>
        <begin position="83"/>
        <end position="101"/>
    </location>
</feature>
<keyword evidence="5 7" id="KW-1133">Transmembrane helix</keyword>
<comment type="subcellular location">
    <subcellularLocation>
        <location evidence="1">Membrane</location>
        <topology evidence="1">Multi-pass membrane protein</topology>
    </subcellularLocation>
</comment>
<keyword evidence="6 7" id="KW-0472">Membrane</keyword>
<reference evidence="9 10" key="1">
    <citation type="journal article" date="2017" name="Infect. Genet. Evol.">
        <title>Comparative genome analysis of fish pathogen Flavobacterium columnare reveals extensive sequence diversity within the species.</title>
        <authorList>
            <person name="Kayansamruaj P."/>
            <person name="Dong H.T."/>
            <person name="Hirono I."/>
            <person name="Kondo H."/>
            <person name="Senapin S."/>
            <person name="Rodkhum C."/>
        </authorList>
    </citation>
    <scope>NUCLEOTIDE SEQUENCE [LARGE SCALE GENOMIC DNA]</scope>
    <source>
        <strain evidence="9 10">1215</strain>
    </source>
</reference>
<dbReference type="AlphaFoldDB" id="A0A246GK52"/>
<dbReference type="GO" id="GO:0016780">
    <property type="term" value="F:phosphotransferase activity, for other substituted phosphate groups"/>
    <property type="evidence" value="ECO:0007669"/>
    <property type="project" value="TreeGrafter"/>
</dbReference>
<evidence type="ECO:0000256" key="3">
    <source>
        <dbReference type="ARBA" id="ARBA00022679"/>
    </source>
</evidence>
<evidence type="ECO:0000256" key="7">
    <source>
        <dbReference type="SAM" id="Phobius"/>
    </source>
</evidence>
<dbReference type="GO" id="GO:0016020">
    <property type="term" value="C:membrane"/>
    <property type="evidence" value="ECO:0007669"/>
    <property type="project" value="UniProtKB-SubCell"/>
</dbReference>
<evidence type="ECO:0000256" key="6">
    <source>
        <dbReference type="ARBA" id="ARBA00023136"/>
    </source>
</evidence>
<dbReference type="RefSeq" id="WP_088391326.1">
    <property type="nucleotide sequence ID" value="NZ_MTCZ01000023.1"/>
</dbReference>
<dbReference type="PANTHER" id="PTHR30576:SF0">
    <property type="entry name" value="UNDECAPRENYL-PHOSPHATE N-ACETYLGALACTOSAMINYL 1-PHOSPHATE TRANSFERASE-RELATED"/>
    <property type="match status" value="1"/>
</dbReference>
<dbReference type="Pfam" id="PF02397">
    <property type="entry name" value="Bac_transf"/>
    <property type="match status" value="1"/>
</dbReference>
<feature type="transmembrane region" description="Helical" evidence="7">
    <location>
        <begin position="274"/>
        <end position="299"/>
    </location>
</feature>
<evidence type="ECO:0000256" key="2">
    <source>
        <dbReference type="ARBA" id="ARBA00006464"/>
    </source>
</evidence>
<accession>A0A246GK52</accession>
<sequence length="463" mass="54034">MTDKKHLHFEISERKILLRFFDIFVVFVFLYFIGNYFNFGYITFLNQNIYSILILSVYLLFFGTIFEMYDLPTASSQTNISKSIVLTSSMTVLIYLLTPFLTPPLPENRMQILLFYLTITTALMLWRLIYANYLASHRFVKKALLICEEKEVAELVNGLRKNDPHYIILGYVNLSQNQSKDNEGFVTKVIINDLIDYIKTKQISEVVVASSRTIGMPVELYEKLLYLVENGFSVREYSQVYEAITQRIPVQFAERDFYRYFPFSRNNQNRLYLIYVRIMEVLISSIGLLVGGLILPFIFLGNLIANRGPLLYKQERVGKNGKIFNIYKLRSMLVNAEVNGAVFATSNDIRITSFGRFLRKSRLDEVPQFLNVLKNEMGIIGPRPERPIFVDQINEMMPFYQTRHVIKPGLTGWAQVNYSYGESLKDSLIKLQYDLYYIKHRGVFIDLNIMIKTISTILFYRGQ</sequence>
<name>A0A246GK52_9FLAO</name>
<evidence type="ECO:0000313" key="9">
    <source>
        <dbReference type="EMBL" id="OWP84673.1"/>
    </source>
</evidence>
<dbReference type="InterPro" id="IPR003362">
    <property type="entry name" value="Bact_transf"/>
</dbReference>
<keyword evidence="3 9" id="KW-0808">Transferase</keyword>
<feature type="transmembrane region" description="Helical" evidence="7">
    <location>
        <begin position="113"/>
        <end position="135"/>
    </location>
</feature>
<dbReference type="NCBIfam" id="TIGR03025">
    <property type="entry name" value="EPS_sugtrans"/>
    <property type="match status" value="1"/>
</dbReference>
<evidence type="ECO:0000256" key="4">
    <source>
        <dbReference type="ARBA" id="ARBA00022692"/>
    </source>
</evidence>
<gene>
    <name evidence="9" type="ORF">BWK59_04150</name>
</gene>